<accession>A0ABZ0RW93</accession>
<evidence type="ECO:0000313" key="2">
    <source>
        <dbReference type="EMBL" id="WPJ97264.1"/>
    </source>
</evidence>
<name>A0ABZ0RW93_9BACT</name>
<proteinExistence type="predicted"/>
<organism evidence="2 3">
    <name type="scientific">Coraliomargarita algicola</name>
    <dbReference type="NCBI Taxonomy" id="3092156"/>
    <lineage>
        <taxon>Bacteria</taxon>
        <taxon>Pseudomonadati</taxon>
        <taxon>Verrucomicrobiota</taxon>
        <taxon>Opitutia</taxon>
        <taxon>Puniceicoccales</taxon>
        <taxon>Coraliomargaritaceae</taxon>
        <taxon>Coraliomargarita</taxon>
    </lineage>
</organism>
<gene>
    <name evidence="2" type="ORF">SH580_06025</name>
</gene>
<evidence type="ECO:0000313" key="3">
    <source>
        <dbReference type="Proteomes" id="UP001324993"/>
    </source>
</evidence>
<keyword evidence="3" id="KW-1185">Reference proteome</keyword>
<dbReference type="Proteomes" id="UP001324993">
    <property type="component" value="Chromosome"/>
</dbReference>
<evidence type="ECO:0008006" key="4">
    <source>
        <dbReference type="Google" id="ProtNLM"/>
    </source>
</evidence>
<evidence type="ECO:0000256" key="1">
    <source>
        <dbReference type="SAM" id="SignalP"/>
    </source>
</evidence>
<reference evidence="2 3" key="1">
    <citation type="submission" date="2023-11" db="EMBL/GenBank/DDBJ databases">
        <title>Coraliomargarita sp. nov., isolated from marine algae.</title>
        <authorList>
            <person name="Lee J.K."/>
            <person name="Baek J.H."/>
            <person name="Kim J.M."/>
            <person name="Choi D.G."/>
            <person name="Jeon C.O."/>
        </authorList>
    </citation>
    <scope>NUCLEOTIDE SEQUENCE [LARGE SCALE GENOMIC DNA]</scope>
    <source>
        <strain evidence="2 3">J2-16</strain>
    </source>
</reference>
<dbReference type="RefSeq" id="WP_319834109.1">
    <property type="nucleotide sequence ID" value="NZ_CP138858.1"/>
</dbReference>
<protein>
    <recommendedName>
        <fullName evidence="4">3-keto-disaccharide hydrolase domain-containing protein</fullName>
    </recommendedName>
</protein>
<dbReference type="EMBL" id="CP138858">
    <property type="protein sequence ID" value="WPJ97264.1"/>
    <property type="molecule type" value="Genomic_DNA"/>
</dbReference>
<keyword evidence="1" id="KW-0732">Signal</keyword>
<feature type="signal peptide" evidence="1">
    <location>
        <begin position="1"/>
        <end position="24"/>
    </location>
</feature>
<feature type="chain" id="PRO_5045269734" description="3-keto-disaccharide hydrolase domain-containing protein" evidence="1">
    <location>
        <begin position="25"/>
        <end position="257"/>
    </location>
</feature>
<sequence>MNTPKPLYRIPLLAISIFSAITHAETIVLEDDMDYANTSSLRSKWSSINSSPSLASELKFTPLPLSLENPIPISGKFMLLNNGIAYRKLGQTITTDWTLTARVLFSSYRRGLRVFLLNDTGEEGYGFGWSSQNPDQFDGNGSVRITKFQDDDYDSWNTFRGSQDFEAVNSGHPVTGYKVTATPDSDQHNANYDMTNWHDMMTATLTWDASSGQLTLFINGERVSSHQDTEFNRFSSIYLRGNTSAYFDKIVLTVSDH</sequence>